<proteinExistence type="predicted"/>
<evidence type="ECO:0000313" key="2">
    <source>
        <dbReference type="Proteomes" id="UP000178951"/>
    </source>
</evidence>
<evidence type="ECO:0000313" key="1">
    <source>
        <dbReference type="EMBL" id="OGC36737.1"/>
    </source>
</evidence>
<dbReference type="EMBL" id="MEUF01000007">
    <property type="protein sequence ID" value="OGC36737.1"/>
    <property type="molecule type" value="Genomic_DNA"/>
</dbReference>
<accession>A0A1F4TVQ4</accession>
<reference evidence="1 2" key="1">
    <citation type="journal article" date="2016" name="Nat. Commun.">
        <title>Thousands of microbial genomes shed light on interconnected biogeochemical processes in an aquifer system.</title>
        <authorList>
            <person name="Anantharaman K."/>
            <person name="Brown C.T."/>
            <person name="Hug L.A."/>
            <person name="Sharon I."/>
            <person name="Castelle C.J."/>
            <person name="Probst A.J."/>
            <person name="Thomas B.C."/>
            <person name="Singh A."/>
            <person name="Wilkins M.J."/>
            <person name="Karaoz U."/>
            <person name="Brodie E.L."/>
            <person name="Williams K.H."/>
            <person name="Hubbard S.S."/>
            <person name="Banfield J.F."/>
        </authorList>
    </citation>
    <scope>NUCLEOTIDE SEQUENCE [LARGE SCALE GENOMIC DNA]</scope>
</reference>
<dbReference type="InterPro" id="IPR003329">
    <property type="entry name" value="Cytidylyl_trans"/>
</dbReference>
<dbReference type="CDD" id="cd02518">
    <property type="entry name" value="GT2_SpsF"/>
    <property type="match status" value="1"/>
</dbReference>
<dbReference type="PANTHER" id="PTHR42866:SF1">
    <property type="entry name" value="SPORE COAT POLYSACCHARIDE BIOSYNTHESIS PROTEIN SPSF"/>
    <property type="match status" value="1"/>
</dbReference>
<gene>
    <name evidence="1" type="ORF">A2311_06260</name>
</gene>
<dbReference type="Pfam" id="PF02348">
    <property type="entry name" value="CTP_transf_3"/>
    <property type="match status" value="1"/>
</dbReference>
<comment type="caution">
    <text evidence="1">The sequence shown here is derived from an EMBL/GenBank/DDBJ whole genome shotgun (WGS) entry which is preliminary data.</text>
</comment>
<dbReference type="AlphaFoldDB" id="A0A1F4TVQ4"/>
<dbReference type="Proteomes" id="UP000178951">
    <property type="component" value="Unassembled WGS sequence"/>
</dbReference>
<organism evidence="1 2">
    <name type="scientific">candidate division WOR-1 bacterium RIFOXYB2_FULL_48_7</name>
    <dbReference type="NCBI Taxonomy" id="1802583"/>
    <lineage>
        <taxon>Bacteria</taxon>
        <taxon>Bacillati</taxon>
        <taxon>Saganbacteria</taxon>
    </lineage>
</organism>
<evidence type="ECO:0008006" key="3">
    <source>
        <dbReference type="Google" id="ProtNLM"/>
    </source>
</evidence>
<dbReference type="STRING" id="1802583.A2311_06260"/>
<dbReference type="PANTHER" id="PTHR42866">
    <property type="entry name" value="3-DEOXY-MANNO-OCTULOSONATE CYTIDYLYLTRANSFERASE"/>
    <property type="match status" value="1"/>
</dbReference>
<dbReference type="SUPFAM" id="SSF53448">
    <property type="entry name" value="Nucleotide-diphospho-sugar transferases"/>
    <property type="match status" value="1"/>
</dbReference>
<dbReference type="InterPro" id="IPR029044">
    <property type="entry name" value="Nucleotide-diphossugar_trans"/>
</dbReference>
<dbReference type="Gene3D" id="3.90.550.10">
    <property type="entry name" value="Spore Coat Polysaccharide Biosynthesis Protein SpsA, Chain A"/>
    <property type="match status" value="1"/>
</dbReference>
<dbReference type="GO" id="GO:0005829">
    <property type="term" value="C:cytosol"/>
    <property type="evidence" value="ECO:0007669"/>
    <property type="project" value="TreeGrafter"/>
</dbReference>
<protein>
    <recommendedName>
        <fullName evidence="3">Acylneuraminate cytidylyltransferase</fullName>
    </recommendedName>
</protein>
<sequence length="256" mass="29453">MNGEKASVIIQARMGSTRLPGKVMKQILGKPLLFYLLERLKQCQNVKQVIVATTDSPQDCVIAEYVDKCGIAVFRGSENDVLDRYYQAAKVFHLGTIVRVTSDCPLLDPDVTDSVIKYFLDRGSLDLINTGQSYPEGFDTEVFSFAALERAWQAARLKSEREHVTSYIWNNRDQFRTKTLEYQQDLSFLRLSVDEEADFEVVKFIMEELYQPGQLFKLADILRLYEREPAVFKKNINIVRNEGYLKSIAKDRLLTL</sequence>
<name>A0A1F4TVQ4_UNCSA</name>